<keyword evidence="1" id="KW-1133">Transmembrane helix</keyword>
<sequence length="326" mass="34319">MAQVTAGARAPFVGLGALLTLRGVKRWILPPTLGATLVLAGLLFGLWTLFQEALAGDSEAVDLDLPGWLAWAEGTLEWLLDLPWLRTGGTLAFVLVAALTWWFAYAIVFEVLAGPFLSRMQARAEDHWLGGHGGTPEHPFETRGLGLLALAIGLGAGLWWVLPGGLAAAGLVLPVAVLWFALRPFRGWFGAFVRTEGRSGLQGLVVAAVALIGVVLFLPLHLVPFVGSYMAATAAGFFLALGTLDLALERRGWSLDGRFAFARRSLGALAAFGAVSGFLFGVPVIGPLLMLPSASLGGTWLVAKLDKSALAGEARGNDHRDPGALP</sequence>
<accession>A0A518CYW5</accession>
<feature type="transmembrane region" description="Helical" evidence="1">
    <location>
        <begin position="91"/>
        <end position="113"/>
    </location>
</feature>
<feature type="transmembrane region" description="Helical" evidence="1">
    <location>
        <begin position="166"/>
        <end position="182"/>
    </location>
</feature>
<dbReference type="RefSeq" id="WP_145185909.1">
    <property type="nucleotide sequence ID" value="NZ_CP036290.1"/>
</dbReference>
<reference evidence="2 3" key="1">
    <citation type="submission" date="2019-02" db="EMBL/GenBank/DDBJ databases">
        <title>Deep-cultivation of Planctomycetes and their phenomic and genomic characterization uncovers novel biology.</title>
        <authorList>
            <person name="Wiegand S."/>
            <person name="Jogler M."/>
            <person name="Boedeker C."/>
            <person name="Pinto D."/>
            <person name="Vollmers J."/>
            <person name="Rivas-Marin E."/>
            <person name="Kohn T."/>
            <person name="Peeters S.H."/>
            <person name="Heuer A."/>
            <person name="Rast P."/>
            <person name="Oberbeckmann S."/>
            <person name="Bunk B."/>
            <person name="Jeske O."/>
            <person name="Meyerdierks A."/>
            <person name="Storesund J.E."/>
            <person name="Kallscheuer N."/>
            <person name="Luecker S."/>
            <person name="Lage O.M."/>
            <person name="Pohl T."/>
            <person name="Merkel B.J."/>
            <person name="Hornburger P."/>
            <person name="Mueller R.-W."/>
            <person name="Bruemmer F."/>
            <person name="Labrenz M."/>
            <person name="Spormann A.M."/>
            <person name="Op den Camp H."/>
            <person name="Overmann J."/>
            <person name="Amann R."/>
            <person name="Jetten M.S.M."/>
            <person name="Mascher T."/>
            <person name="Medema M.H."/>
            <person name="Devos D.P."/>
            <person name="Kaster A.-K."/>
            <person name="Ovreas L."/>
            <person name="Rohde M."/>
            <person name="Galperin M.Y."/>
            <person name="Jogler C."/>
        </authorList>
    </citation>
    <scope>NUCLEOTIDE SEQUENCE [LARGE SCALE GENOMIC DNA]</scope>
    <source>
        <strain evidence="2 3">Pla163</strain>
    </source>
</reference>
<name>A0A518CYW5_9BACT</name>
<feature type="transmembrane region" description="Helical" evidence="1">
    <location>
        <begin position="203"/>
        <end position="223"/>
    </location>
</feature>
<gene>
    <name evidence="2" type="ORF">Pla163_15270</name>
</gene>
<dbReference type="Proteomes" id="UP000319342">
    <property type="component" value="Chromosome"/>
</dbReference>
<keyword evidence="1" id="KW-0472">Membrane</keyword>
<evidence type="ECO:0000313" key="2">
    <source>
        <dbReference type="EMBL" id="QDU84419.1"/>
    </source>
</evidence>
<organism evidence="2 3">
    <name type="scientific">Rohdeia mirabilis</name>
    <dbReference type="NCBI Taxonomy" id="2528008"/>
    <lineage>
        <taxon>Bacteria</taxon>
        <taxon>Pseudomonadati</taxon>
        <taxon>Planctomycetota</taxon>
        <taxon>Planctomycetia</taxon>
        <taxon>Planctomycetia incertae sedis</taxon>
        <taxon>Rohdeia</taxon>
    </lineage>
</organism>
<dbReference type="AlphaFoldDB" id="A0A518CYW5"/>
<feature type="transmembrane region" description="Helical" evidence="1">
    <location>
        <begin position="229"/>
        <end position="248"/>
    </location>
</feature>
<feature type="transmembrane region" description="Helical" evidence="1">
    <location>
        <begin position="144"/>
        <end position="160"/>
    </location>
</feature>
<evidence type="ECO:0000256" key="1">
    <source>
        <dbReference type="SAM" id="Phobius"/>
    </source>
</evidence>
<keyword evidence="1" id="KW-0812">Transmembrane</keyword>
<feature type="transmembrane region" description="Helical" evidence="1">
    <location>
        <begin position="269"/>
        <end position="291"/>
    </location>
</feature>
<protein>
    <submittedName>
        <fullName evidence="2">Etoposide-induced protein 2.4 (EI24)</fullName>
    </submittedName>
</protein>
<dbReference type="EMBL" id="CP036290">
    <property type="protein sequence ID" value="QDU84419.1"/>
    <property type="molecule type" value="Genomic_DNA"/>
</dbReference>
<proteinExistence type="predicted"/>
<keyword evidence="3" id="KW-1185">Reference proteome</keyword>
<evidence type="ECO:0000313" key="3">
    <source>
        <dbReference type="Proteomes" id="UP000319342"/>
    </source>
</evidence>
<feature type="transmembrane region" description="Helical" evidence="1">
    <location>
        <begin position="27"/>
        <end position="50"/>
    </location>
</feature>